<keyword evidence="5 7" id="KW-0472">Membrane</keyword>
<protein>
    <submittedName>
        <fullName evidence="8">Uncharacterized protein</fullName>
    </submittedName>
</protein>
<evidence type="ECO:0000256" key="5">
    <source>
        <dbReference type="ARBA" id="ARBA00023136"/>
    </source>
</evidence>
<dbReference type="PANTHER" id="PTHR30213:SF0">
    <property type="entry name" value="UPF0761 MEMBRANE PROTEIN YIHY"/>
    <property type="match status" value="1"/>
</dbReference>
<keyword evidence="2" id="KW-1003">Cell membrane</keyword>
<evidence type="ECO:0000313" key="8">
    <source>
        <dbReference type="EMBL" id="KGJ71247.1"/>
    </source>
</evidence>
<feature type="transmembrane region" description="Helical" evidence="7">
    <location>
        <begin position="121"/>
        <end position="141"/>
    </location>
</feature>
<feature type="transmembrane region" description="Helical" evidence="7">
    <location>
        <begin position="225"/>
        <end position="254"/>
    </location>
</feature>
<evidence type="ECO:0000256" key="1">
    <source>
        <dbReference type="ARBA" id="ARBA00004651"/>
    </source>
</evidence>
<keyword evidence="4 7" id="KW-1133">Transmembrane helix</keyword>
<evidence type="ECO:0000256" key="3">
    <source>
        <dbReference type="ARBA" id="ARBA00022692"/>
    </source>
</evidence>
<dbReference type="GO" id="GO:0005886">
    <property type="term" value="C:plasma membrane"/>
    <property type="evidence" value="ECO:0007669"/>
    <property type="project" value="UniProtKB-SubCell"/>
</dbReference>
<evidence type="ECO:0000256" key="4">
    <source>
        <dbReference type="ARBA" id="ARBA00022989"/>
    </source>
</evidence>
<feature type="region of interest" description="Disordered" evidence="6">
    <location>
        <begin position="51"/>
        <end position="89"/>
    </location>
</feature>
<dbReference type="InterPro" id="IPR017039">
    <property type="entry name" value="Virul_fac_BrkB"/>
</dbReference>
<feature type="transmembrane region" description="Helical" evidence="7">
    <location>
        <begin position="266"/>
        <end position="286"/>
    </location>
</feature>
<feature type="transmembrane region" description="Helical" evidence="7">
    <location>
        <begin position="298"/>
        <end position="321"/>
    </location>
</feature>
<dbReference type="Proteomes" id="UP000024900">
    <property type="component" value="Unassembled WGS sequence"/>
</dbReference>
<sequence>MKLKFAEDMMAELGKIGSRRPDGPGWSLAAALGLVAVAFLWDRISPPDRVAQAEKDETFPETGEADRHASPTEIATERGNRGRQASSPAEIPARGWKDILWRVYGNIGDHRVLALAAGMTYYSLLAIFPAIAALVAIYGLFSDPSSIAKHLDDVSGFIPGGAVEVAREQLTRVATKGNRTLGFTFAIGLAISLWSANAAMKSLFDTLNIVYGEQEKRGFFKLNAMSLGFTVGAIAFVVAALGAVVVIPVVLQYVGLSNATDLLVRIGRWPALFVALAFALACIYRFGPSRQAPRWTWISWGSAAAALLWLAASGLFSFYAANFGTFNATYGSLGAVVGFMIWLWISAIVILLGAELNAEMEHQTARDTTTGQPKPLGTRGAKMADTVGAPRS</sequence>
<comment type="subcellular location">
    <subcellularLocation>
        <location evidence="1">Cell membrane</location>
        <topology evidence="1">Multi-pass membrane protein</topology>
    </subcellularLocation>
</comment>
<organism evidence="8 9">
    <name type="scientific">Bradyrhizobium diazoefficiens SEMIA 5080</name>
    <dbReference type="NCBI Taxonomy" id="754504"/>
    <lineage>
        <taxon>Bacteria</taxon>
        <taxon>Pseudomonadati</taxon>
        <taxon>Pseudomonadota</taxon>
        <taxon>Alphaproteobacteria</taxon>
        <taxon>Hyphomicrobiales</taxon>
        <taxon>Nitrobacteraceae</taxon>
        <taxon>Bradyrhizobium</taxon>
    </lineage>
</organism>
<dbReference type="Pfam" id="PF03631">
    <property type="entry name" value="Virul_fac_BrkB"/>
    <property type="match status" value="1"/>
</dbReference>
<gene>
    <name evidence="8" type="ORF">BJA5080_07867</name>
</gene>
<comment type="caution">
    <text evidence="8">The sequence shown here is derived from an EMBL/GenBank/DDBJ whole genome shotgun (WGS) entry which is preliminary data.</text>
</comment>
<feature type="compositionally biased region" description="Basic and acidic residues" evidence="6">
    <location>
        <begin position="51"/>
        <end position="80"/>
    </location>
</feature>
<feature type="transmembrane region" description="Helical" evidence="7">
    <location>
        <begin position="333"/>
        <end position="354"/>
    </location>
</feature>
<dbReference type="EMBL" id="ADOU02000004">
    <property type="protein sequence ID" value="KGJ71247.1"/>
    <property type="molecule type" value="Genomic_DNA"/>
</dbReference>
<evidence type="ECO:0000256" key="7">
    <source>
        <dbReference type="SAM" id="Phobius"/>
    </source>
</evidence>
<feature type="region of interest" description="Disordered" evidence="6">
    <location>
        <begin position="363"/>
        <end position="392"/>
    </location>
</feature>
<accession>A0A837CPJ6</accession>
<evidence type="ECO:0000256" key="2">
    <source>
        <dbReference type="ARBA" id="ARBA00022475"/>
    </source>
</evidence>
<evidence type="ECO:0000256" key="6">
    <source>
        <dbReference type="SAM" id="MobiDB-lite"/>
    </source>
</evidence>
<dbReference type="NCBIfam" id="TIGR00765">
    <property type="entry name" value="yihY_not_rbn"/>
    <property type="match status" value="1"/>
</dbReference>
<name>A0A837CPJ6_9BRAD</name>
<dbReference type="AlphaFoldDB" id="A0A837CPJ6"/>
<reference evidence="8 9" key="1">
    <citation type="journal article" date="2014" name="BMC Genomics">
        <title>Comparative genomics of Bradyrhizobium japonicum CPAC 15 and Bradyrhizobium diazoefficiens CPAC 7: elite model strains for understanding symbiotic performance with soybean.</title>
        <authorList>
            <person name="Siqueira A.F."/>
            <person name="Ormeno-Orrillo E."/>
            <person name="Souza R.C."/>
            <person name="Rodrigues E.P."/>
            <person name="Almeida L.G."/>
            <person name="Barcellos F.G."/>
            <person name="Batista J.S."/>
            <person name="Nakatami A.S."/>
            <person name="Martinez-Romero E."/>
            <person name="Vasconcelos A.T."/>
            <person name="Hungria M."/>
        </authorList>
    </citation>
    <scope>NUCLEOTIDE SEQUENCE [LARGE SCALE GENOMIC DNA]</scope>
    <source>
        <strain evidence="8 9">SEMIA 5080</strain>
    </source>
</reference>
<evidence type="ECO:0000313" key="9">
    <source>
        <dbReference type="Proteomes" id="UP000024900"/>
    </source>
</evidence>
<dbReference type="PANTHER" id="PTHR30213">
    <property type="entry name" value="INNER MEMBRANE PROTEIN YHJD"/>
    <property type="match status" value="1"/>
</dbReference>
<keyword evidence="3 7" id="KW-0812">Transmembrane</keyword>
<feature type="transmembrane region" description="Helical" evidence="7">
    <location>
        <begin position="181"/>
        <end position="204"/>
    </location>
</feature>
<proteinExistence type="predicted"/>